<comment type="caution">
    <text evidence="10">The sequence shown here is derived from an EMBL/GenBank/DDBJ whole genome shotgun (WGS) entry which is preliminary data.</text>
</comment>
<reference evidence="10 11" key="1">
    <citation type="submission" date="2019-03" db="EMBL/GenBank/DDBJ databases">
        <title>Bradyrhizobium diversity isolated from nodules of Chamaecrista fasciculata.</title>
        <authorList>
            <person name="Klepa M.S."/>
            <person name="Urquiaga M.O."/>
            <person name="Hungria M."/>
            <person name="Delamuta J.R."/>
        </authorList>
    </citation>
    <scope>NUCLEOTIDE SEQUENCE [LARGE SCALE GENOMIC DNA]</scope>
    <source>
        <strain evidence="10 11">CNPSo 3448</strain>
    </source>
</reference>
<evidence type="ECO:0000256" key="6">
    <source>
        <dbReference type="ARBA" id="ARBA00022989"/>
    </source>
</evidence>
<dbReference type="OrthoDB" id="8651131at2"/>
<keyword evidence="2" id="KW-0813">Transport</keyword>
<sequence>MAFVEFGLNGIFLGAVFGLLALAIAVVWMTTDVVDVATGSYAAAAGMVAVWAGPPWGALLGILAATALSGTMGVIFLIFRRLGATRDTILIVLCTIAYTFVIESALQSVFGTDNRFFPSVPGAFDVAGVFLTFQGVFAFLLAVVLLAGLLAALRWSPAGLLMRASAISAKSASLTGIPVRRVQFVVFLLGGAIAGVAGVLASMSIGVSYSSGFALSIVAFSGAVVLGRVTVSLAFTGGLLIGLAIALGQAYLPQGWDAATAPILIVAVLCSGLVSRDMFHGARP</sequence>
<dbReference type="GO" id="GO:0022857">
    <property type="term" value="F:transmembrane transporter activity"/>
    <property type="evidence" value="ECO:0007669"/>
    <property type="project" value="InterPro"/>
</dbReference>
<accession>A0A4Y9M8F0</accession>
<evidence type="ECO:0000256" key="9">
    <source>
        <dbReference type="SAM" id="Phobius"/>
    </source>
</evidence>
<dbReference type="Proteomes" id="UP000297966">
    <property type="component" value="Unassembled WGS sequence"/>
</dbReference>
<evidence type="ECO:0000256" key="2">
    <source>
        <dbReference type="ARBA" id="ARBA00022448"/>
    </source>
</evidence>
<evidence type="ECO:0000256" key="5">
    <source>
        <dbReference type="ARBA" id="ARBA00022970"/>
    </source>
</evidence>
<keyword evidence="11" id="KW-1185">Reference proteome</keyword>
<feature type="transmembrane region" description="Helical" evidence="9">
    <location>
        <begin position="182"/>
        <end position="201"/>
    </location>
</feature>
<evidence type="ECO:0000256" key="7">
    <source>
        <dbReference type="ARBA" id="ARBA00023136"/>
    </source>
</evidence>
<evidence type="ECO:0000256" key="8">
    <source>
        <dbReference type="ARBA" id="ARBA00037998"/>
    </source>
</evidence>
<dbReference type="InterPro" id="IPR052157">
    <property type="entry name" value="BCAA_transport_permease"/>
</dbReference>
<dbReference type="GO" id="GO:0006865">
    <property type="term" value="P:amino acid transport"/>
    <property type="evidence" value="ECO:0007669"/>
    <property type="project" value="UniProtKB-KW"/>
</dbReference>
<proteinExistence type="inferred from homology"/>
<dbReference type="GO" id="GO:0005886">
    <property type="term" value="C:plasma membrane"/>
    <property type="evidence" value="ECO:0007669"/>
    <property type="project" value="UniProtKB-SubCell"/>
</dbReference>
<keyword evidence="6 9" id="KW-1133">Transmembrane helix</keyword>
<evidence type="ECO:0000256" key="1">
    <source>
        <dbReference type="ARBA" id="ARBA00004651"/>
    </source>
</evidence>
<feature type="transmembrane region" description="Helical" evidence="9">
    <location>
        <begin position="233"/>
        <end position="252"/>
    </location>
</feature>
<keyword evidence="5" id="KW-0029">Amino-acid transport</keyword>
<dbReference type="AlphaFoldDB" id="A0A4Y9M8F0"/>
<evidence type="ECO:0000256" key="4">
    <source>
        <dbReference type="ARBA" id="ARBA00022692"/>
    </source>
</evidence>
<feature type="transmembrane region" description="Helical" evidence="9">
    <location>
        <begin position="207"/>
        <end position="226"/>
    </location>
</feature>
<keyword evidence="7 9" id="KW-0472">Membrane</keyword>
<evidence type="ECO:0000313" key="10">
    <source>
        <dbReference type="EMBL" id="TFV51293.1"/>
    </source>
</evidence>
<feature type="transmembrane region" description="Helical" evidence="9">
    <location>
        <begin position="58"/>
        <end position="78"/>
    </location>
</feature>
<dbReference type="RefSeq" id="WP_135173035.1">
    <property type="nucleotide sequence ID" value="NZ_SPQT01000001.1"/>
</dbReference>
<dbReference type="InterPro" id="IPR001851">
    <property type="entry name" value="ABC_transp_permease"/>
</dbReference>
<dbReference type="PANTHER" id="PTHR11795">
    <property type="entry name" value="BRANCHED-CHAIN AMINO ACID TRANSPORT SYSTEM PERMEASE PROTEIN LIVH"/>
    <property type="match status" value="1"/>
</dbReference>
<feature type="transmembrane region" description="Helical" evidence="9">
    <location>
        <begin position="130"/>
        <end position="153"/>
    </location>
</feature>
<name>A0A4Y9M8F0_9BRAD</name>
<evidence type="ECO:0000313" key="11">
    <source>
        <dbReference type="Proteomes" id="UP000297966"/>
    </source>
</evidence>
<dbReference type="CDD" id="cd06582">
    <property type="entry name" value="TM_PBP1_LivH_like"/>
    <property type="match status" value="1"/>
</dbReference>
<feature type="transmembrane region" description="Helical" evidence="9">
    <location>
        <begin position="6"/>
        <end position="28"/>
    </location>
</feature>
<evidence type="ECO:0000256" key="3">
    <source>
        <dbReference type="ARBA" id="ARBA00022475"/>
    </source>
</evidence>
<dbReference type="Pfam" id="PF02653">
    <property type="entry name" value="BPD_transp_2"/>
    <property type="match status" value="1"/>
</dbReference>
<gene>
    <name evidence="10" type="ORF">E4K65_04295</name>
</gene>
<dbReference type="PANTHER" id="PTHR11795:SF450">
    <property type="entry name" value="ABC TRANSPORTER PERMEASE PROTEIN"/>
    <property type="match status" value="1"/>
</dbReference>
<dbReference type="EMBL" id="SPQT01000001">
    <property type="protein sequence ID" value="TFV51293.1"/>
    <property type="molecule type" value="Genomic_DNA"/>
</dbReference>
<keyword evidence="4 9" id="KW-0812">Transmembrane</keyword>
<feature type="transmembrane region" description="Helical" evidence="9">
    <location>
        <begin position="258"/>
        <end position="275"/>
    </location>
</feature>
<comment type="similarity">
    <text evidence="8">Belongs to the binding-protein-dependent transport system permease family. LivHM subfamily.</text>
</comment>
<protein>
    <submittedName>
        <fullName evidence="10">Branched-chain amino acid ABC transporter permease</fullName>
    </submittedName>
</protein>
<organism evidence="10 11">
    <name type="scientific">Bradyrhizobium niftali</name>
    <dbReference type="NCBI Taxonomy" id="2560055"/>
    <lineage>
        <taxon>Bacteria</taxon>
        <taxon>Pseudomonadati</taxon>
        <taxon>Pseudomonadota</taxon>
        <taxon>Alphaproteobacteria</taxon>
        <taxon>Hyphomicrobiales</taxon>
        <taxon>Nitrobacteraceae</taxon>
        <taxon>Bradyrhizobium</taxon>
    </lineage>
</organism>
<feature type="transmembrane region" description="Helical" evidence="9">
    <location>
        <begin position="90"/>
        <end position="110"/>
    </location>
</feature>
<keyword evidence="3" id="KW-1003">Cell membrane</keyword>
<comment type="subcellular location">
    <subcellularLocation>
        <location evidence="1">Cell membrane</location>
        <topology evidence="1">Multi-pass membrane protein</topology>
    </subcellularLocation>
</comment>